<feature type="compositionally biased region" description="Basic and acidic residues" evidence="1">
    <location>
        <begin position="606"/>
        <end position="642"/>
    </location>
</feature>
<feature type="compositionally biased region" description="Polar residues" evidence="1">
    <location>
        <begin position="587"/>
        <end position="598"/>
    </location>
</feature>
<evidence type="ECO:0000313" key="4">
    <source>
        <dbReference type="RefSeq" id="XP_024938538.1"/>
    </source>
</evidence>
<feature type="region of interest" description="Disordered" evidence="1">
    <location>
        <begin position="567"/>
        <end position="648"/>
    </location>
</feature>
<protein>
    <submittedName>
        <fullName evidence="4">Uncharacterized protein LOC107265526 isoform X1</fullName>
    </submittedName>
</protein>
<accession>A0AAJ7VZ31</accession>
<organism evidence="3 4">
    <name type="scientific">Cephus cinctus</name>
    <name type="common">Wheat stem sawfly</name>
    <dbReference type="NCBI Taxonomy" id="211228"/>
    <lineage>
        <taxon>Eukaryota</taxon>
        <taxon>Metazoa</taxon>
        <taxon>Ecdysozoa</taxon>
        <taxon>Arthropoda</taxon>
        <taxon>Hexapoda</taxon>
        <taxon>Insecta</taxon>
        <taxon>Pterygota</taxon>
        <taxon>Neoptera</taxon>
        <taxon>Endopterygota</taxon>
        <taxon>Hymenoptera</taxon>
        <taxon>Cephoidea</taxon>
        <taxon>Cephidae</taxon>
        <taxon>Cephus</taxon>
    </lineage>
</organism>
<feature type="region of interest" description="Disordered" evidence="1">
    <location>
        <begin position="717"/>
        <end position="799"/>
    </location>
</feature>
<feature type="compositionally biased region" description="Polar residues" evidence="1">
    <location>
        <begin position="451"/>
        <end position="463"/>
    </location>
</feature>
<dbReference type="RefSeq" id="XP_024938538.1">
    <property type="nucleotide sequence ID" value="XM_025082770.1"/>
</dbReference>
<feature type="compositionally biased region" description="Acidic residues" evidence="1">
    <location>
        <begin position="764"/>
        <end position="790"/>
    </location>
</feature>
<dbReference type="GeneID" id="107265526"/>
<gene>
    <name evidence="4" type="primary">LOC107265526</name>
</gene>
<feature type="compositionally biased region" description="Basic and acidic residues" evidence="1">
    <location>
        <begin position="304"/>
        <end position="313"/>
    </location>
</feature>
<evidence type="ECO:0000256" key="1">
    <source>
        <dbReference type="SAM" id="MobiDB-lite"/>
    </source>
</evidence>
<evidence type="ECO:0000313" key="3">
    <source>
        <dbReference type="Proteomes" id="UP000694920"/>
    </source>
</evidence>
<dbReference type="AlphaFoldDB" id="A0AAJ7VZ31"/>
<sequence length="836" mass="94259">MALCKAYISLAVVISAASANFHYQHYKTFSFHGNAHGDTHQKPWFFTDYTNPYSQASSEVVPNYEEHNQGGYVGQEAGQHAHYENPTEALFAASTKKVPQEDKNFKKAISPFYTITDKDNEKYKELVLKSGVPFCQEIKTVPATGNKRHRRNAMTCYKCKDPKNGATYEHCSYVSQPQATSRLDKYVEIPSNFRYRRSNANAESANVEEKHQQLPITGIDGKLSEPFMFGEEFFTPEATDEMPVEYKKQVENCEKVIKDSMICMICKDPKTNGKYEQCSYIAQPNEKAYSYIKSSSFGNPQTLEKPDKAEKTSSTKNNNYETHGGAQSSSPRAGESSTENAGYSSPSAAQEEKRTYPGNDYYDYSANNQQSHKKDDDEGSAESASTAGCTKVVKDSMTCTICKDPKTGGNYEQCSYSHKPNDKVYQFTRSKTFAFPHAENDGKNKPEESRTAPSKSSAYSDDTPSYEGYGSHKESSEKPSSNYKRGGSNSGYDSYDSDLYGPSSQEYVQSESEKIAAKTKKGNDCKEVTKDSMTCTVCTDPKTGGNFEQCSYAYKPKDKVFSFTKAASFGSPTDTGDKNSYAEGESSPHTSYIPSFSDVSGYGFTTDDKPYVAENTEDKPKRSEQLTSNNEEKQNAAEKSSEHSIPGYYDTALKKAEIEKYMQEFQKEDRSKCKKIMRDQMTCYQCTDENNFQKEECMFVAAPQASNNKLTYQEVKEFKMDPIKEDVKADTSKKTEAKYDRPEVVHEEPSVSASRRHVKREQPDHDEDDSDDEKEDVKEEDNEEEEEEQKEADPYDYKAVTKPRYDKKLGVTLPEYMLTTSEHEAEFDEIVAAGRI</sequence>
<feature type="compositionally biased region" description="Basic and acidic residues" evidence="1">
    <location>
        <begin position="438"/>
        <end position="450"/>
    </location>
</feature>
<dbReference type="KEGG" id="ccin:107265526"/>
<dbReference type="Proteomes" id="UP000694920">
    <property type="component" value="Unplaced"/>
</dbReference>
<keyword evidence="3" id="KW-1185">Reference proteome</keyword>
<feature type="signal peptide" evidence="2">
    <location>
        <begin position="1"/>
        <end position="19"/>
    </location>
</feature>
<feature type="compositionally biased region" description="Polar residues" evidence="1">
    <location>
        <begin position="314"/>
        <end position="348"/>
    </location>
</feature>
<feature type="region of interest" description="Disordered" evidence="1">
    <location>
        <begin position="435"/>
        <end position="523"/>
    </location>
</feature>
<feature type="compositionally biased region" description="Low complexity" evidence="1">
    <location>
        <begin position="486"/>
        <end position="504"/>
    </location>
</feature>
<feature type="compositionally biased region" description="Basic and acidic residues" evidence="1">
    <location>
        <begin position="717"/>
        <end position="749"/>
    </location>
</feature>
<proteinExistence type="predicted"/>
<feature type="compositionally biased region" description="Basic and acidic residues" evidence="1">
    <location>
        <begin position="511"/>
        <end position="523"/>
    </location>
</feature>
<feature type="region of interest" description="Disordered" evidence="1">
    <location>
        <begin position="296"/>
        <end position="388"/>
    </location>
</feature>
<feature type="chain" id="PRO_5042556328" evidence="2">
    <location>
        <begin position="20"/>
        <end position="836"/>
    </location>
</feature>
<evidence type="ECO:0000256" key="2">
    <source>
        <dbReference type="SAM" id="SignalP"/>
    </source>
</evidence>
<name>A0AAJ7VZ31_CEPCN</name>
<reference evidence="4" key="1">
    <citation type="submission" date="2025-08" db="UniProtKB">
        <authorList>
            <consortium name="RefSeq"/>
        </authorList>
    </citation>
    <scope>IDENTIFICATION</scope>
</reference>
<keyword evidence="2" id="KW-0732">Signal</keyword>